<evidence type="ECO:0000313" key="3">
    <source>
        <dbReference type="EMBL" id="MDT0604709.1"/>
    </source>
</evidence>
<evidence type="ECO:0000256" key="1">
    <source>
        <dbReference type="ARBA" id="ARBA00022729"/>
    </source>
</evidence>
<reference evidence="3 4" key="1">
    <citation type="submission" date="2023-09" db="EMBL/GenBank/DDBJ databases">
        <authorList>
            <person name="Rey-Velasco X."/>
        </authorList>
    </citation>
    <scope>NUCLEOTIDE SEQUENCE [LARGE SCALE GENOMIC DNA]</scope>
    <source>
        <strain evidence="3 4">W431</strain>
    </source>
</reference>
<dbReference type="SUPFAM" id="SSF69318">
    <property type="entry name" value="Integrin alpha N-terminal domain"/>
    <property type="match status" value="1"/>
</dbReference>
<name>A0ABU3A425_9GAMM</name>
<accession>A0ABU3A425</accession>
<sequence>MKTYRRTLSALTSLILLTSTLSHAIEIKLTIEGDGEVKAIESAEVCSESCTLTNSLPVNTLSPVAKTGSSFTGWTGQSCDSGNEVLWSDDSTQLTLAAGGAKTIKTGDLNNDNFDDFITISLFNGVITSNISQGNGEFDKVTIDDDRRYPTALDLADYDNDGDLDLYVAEFGKGVLNVFLNNGQGQFTFLKDIKVSNIKPYSFKVLDKNNDGKKDILISSFKANIKEDLWVLVNSIEDAKTQWYINTGEDYIAEEVISDLASMTIDAYQKEGETYIVAAEIINETVTYYHQGKATVIATGRGAYGAAFGDIDRDGNMDVLSAHYSPSVLYLMYGKDDGSFSDANLVTTADDGLTATSFGDYNNDGFIDMATSVFNEKVFFYLATQSYKDCVISTDANITLTANFTEGTTSTPVVEPTPTTPTAKSGSGGGGSFSFLILMMGLILRVKK</sequence>
<keyword evidence="4" id="KW-1185">Reference proteome</keyword>
<dbReference type="PANTHER" id="PTHR44103:SF1">
    <property type="entry name" value="PROPROTEIN CONVERTASE P"/>
    <property type="match status" value="1"/>
</dbReference>
<dbReference type="RefSeq" id="WP_311583309.1">
    <property type="nucleotide sequence ID" value="NZ_JAVRIF010000008.1"/>
</dbReference>
<organism evidence="3 4">
    <name type="scientific">Thalassotalea castellviae</name>
    <dbReference type="NCBI Taxonomy" id="3075612"/>
    <lineage>
        <taxon>Bacteria</taxon>
        <taxon>Pseudomonadati</taxon>
        <taxon>Pseudomonadota</taxon>
        <taxon>Gammaproteobacteria</taxon>
        <taxon>Alteromonadales</taxon>
        <taxon>Colwelliaceae</taxon>
        <taxon>Thalassotalea</taxon>
    </lineage>
</organism>
<feature type="signal peptide" evidence="2">
    <location>
        <begin position="1"/>
        <end position="24"/>
    </location>
</feature>
<dbReference type="EMBL" id="JAVRIF010000008">
    <property type="protein sequence ID" value="MDT0604709.1"/>
    <property type="molecule type" value="Genomic_DNA"/>
</dbReference>
<dbReference type="Proteomes" id="UP001266357">
    <property type="component" value="Unassembled WGS sequence"/>
</dbReference>
<feature type="chain" id="PRO_5045371546" evidence="2">
    <location>
        <begin position="25"/>
        <end position="448"/>
    </location>
</feature>
<dbReference type="PANTHER" id="PTHR44103">
    <property type="entry name" value="PROPROTEIN CONVERTASE P"/>
    <property type="match status" value="1"/>
</dbReference>
<dbReference type="InterPro" id="IPR013517">
    <property type="entry name" value="FG-GAP"/>
</dbReference>
<gene>
    <name evidence="3" type="ORF">RM573_13955</name>
</gene>
<proteinExistence type="predicted"/>
<evidence type="ECO:0000256" key="2">
    <source>
        <dbReference type="SAM" id="SignalP"/>
    </source>
</evidence>
<protein>
    <submittedName>
        <fullName evidence="3">VCBS repeat-containing protein</fullName>
    </submittedName>
</protein>
<evidence type="ECO:0000313" key="4">
    <source>
        <dbReference type="Proteomes" id="UP001266357"/>
    </source>
</evidence>
<dbReference type="InterPro" id="IPR028994">
    <property type="entry name" value="Integrin_alpha_N"/>
</dbReference>
<dbReference type="Gene3D" id="2.130.10.130">
    <property type="entry name" value="Integrin alpha, N-terminal"/>
    <property type="match status" value="2"/>
</dbReference>
<comment type="caution">
    <text evidence="3">The sequence shown here is derived from an EMBL/GenBank/DDBJ whole genome shotgun (WGS) entry which is preliminary data.</text>
</comment>
<keyword evidence="1 2" id="KW-0732">Signal</keyword>
<dbReference type="Pfam" id="PF13517">
    <property type="entry name" value="FG-GAP_3"/>
    <property type="match status" value="2"/>
</dbReference>